<feature type="domain" description="HPt" evidence="6">
    <location>
        <begin position="155"/>
        <end position="242"/>
    </location>
</feature>
<dbReference type="InterPro" id="IPR036641">
    <property type="entry name" value="HPT_dom_sf"/>
</dbReference>
<dbReference type="PROSITE" id="PS50894">
    <property type="entry name" value="HPT"/>
    <property type="match status" value="1"/>
</dbReference>
<evidence type="ECO:0000256" key="1">
    <source>
        <dbReference type="ARBA" id="ARBA00022553"/>
    </source>
</evidence>
<dbReference type="SMART" id="SM00448">
    <property type="entry name" value="REC"/>
    <property type="match status" value="1"/>
</dbReference>
<dbReference type="Proteomes" id="UP001251524">
    <property type="component" value="Unassembled WGS sequence"/>
</dbReference>
<keyword evidence="2" id="KW-0902">Two-component regulatory system</keyword>
<feature type="modified residue" description="Phosphohistidine" evidence="3">
    <location>
        <position position="194"/>
    </location>
</feature>
<evidence type="ECO:0000256" key="3">
    <source>
        <dbReference type="PROSITE-ProRule" id="PRU00110"/>
    </source>
</evidence>
<dbReference type="InterPro" id="IPR011006">
    <property type="entry name" value="CheY-like_superfamily"/>
</dbReference>
<dbReference type="InterPro" id="IPR050595">
    <property type="entry name" value="Bact_response_regulator"/>
</dbReference>
<comment type="caution">
    <text evidence="7">The sequence shown here is derived from an EMBL/GenBank/DDBJ whole genome shotgun (WGS) entry which is preliminary data.</text>
</comment>
<evidence type="ECO:0000256" key="2">
    <source>
        <dbReference type="ARBA" id="ARBA00023012"/>
    </source>
</evidence>
<keyword evidence="1 4" id="KW-0597">Phosphoprotein</keyword>
<dbReference type="Pfam" id="PF01627">
    <property type="entry name" value="Hpt"/>
    <property type="match status" value="1"/>
</dbReference>
<evidence type="ECO:0000259" key="5">
    <source>
        <dbReference type="PROSITE" id="PS50110"/>
    </source>
</evidence>
<dbReference type="SUPFAM" id="SSF47226">
    <property type="entry name" value="Histidine-containing phosphotransfer domain, HPT domain"/>
    <property type="match status" value="1"/>
</dbReference>
<gene>
    <name evidence="7" type="ORF">J2X06_003484</name>
</gene>
<dbReference type="Gene3D" id="1.20.120.160">
    <property type="entry name" value="HPT domain"/>
    <property type="match status" value="1"/>
</dbReference>
<organism evidence="7 8">
    <name type="scientific">Lysobacter niastensis</name>
    <dbReference type="NCBI Taxonomy" id="380629"/>
    <lineage>
        <taxon>Bacteria</taxon>
        <taxon>Pseudomonadati</taxon>
        <taxon>Pseudomonadota</taxon>
        <taxon>Gammaproteobacteria</taxon>
        <taxon>Lysobacterales</taxon>
        <taxon>Lysobacteraceae</taxon>
        <taxon>Lysobacter</taxon>
    </lineage>
</organism>
<name>A0ABU1WF76_9GAMM</name>
<dbReference type="Gene3D" id="3.40.50.2300">
    <property type="match status" value="1"/>
</dbReference>
<keyword evidence="8" id="KW-1185">Reference proteome</keyword>
<evidence type="ECO:0000259" key="6">
    <source>
        <dbReference type="PROSITE" id="PS50894"/>
    </source>
</evidence>
<feature type="domain" description="Response regulatory" evidence="5">
    <location>
        <begin position="8"/>
        <end position="122"/>
    </location>
</feature>
<dbReference type="InterPro" id="IPR008207">
    <property type="entry name" value="Sig_transdc_His_kin_Hpt_dom"/>
</dbReference>
<protein>
    <submittedName>
        <fullName evidence="7">CheY-like chemotaxis protein</fullName>
    </submittedName>
</protein>
<dbReference type="CDD" id="cd00156">
    <property type="entry name" value="REC"/>
    <property type="match status" value="1"/>
</dbReference>
<dbReference type="PANTHER" id="PTHR44591">
    <property type="entry name" value="STRESS RESPONSE REGULATOR PROTEIN 1"/>
    <property type="match status" value="1"/>
</dbReference>
<dbReference type="EMBL" id="JAVDVY010000004">
    <property type="protein sequence ID" value="MDR7136258.1"/>
    <property type="molecule type" value="Genomic_DNA"/>
</dbReference>
<evidence type="ECO:0000256" key="4">
    <source>
        <dbReference type="PROSITE-ProRule" id="PRU00169"/>
    </source>
</evidence>
<dbReference type="SUPFAM" id="SSF52172">
    <property type="entry name" value="CheY-like"/>
    <property type="match status" value="1"/>
</dbReference>
<evidence type="ECO:0000313" key="7">
    <source>
        <dbReference type="EMBL" id="MDR7136258.1"/>
    </source>
</evidence>
<dbReference type="InterPro" id="IPR001789">
    <property type="entry name" value="Sig_transdc_resp-reg_receiver"/>
</dbReference>
<dbReference type="PANTHER" id="PTHR44591:SF21">
    <property type="entry name" value="TWO-COMPONENT RESPONSE REGULATOR"/>
    <property type="match status" value="1"/>
</dbReference>
<dbReference type="RefSeq" id="WP_310064591.1">
    <property type="nucleotide sequence ID" value="NZ_JAVDVY010000004.1"/>
</dbReference>
<dbReference type="Pfam" id="PF00072">
    <property type="entry name" value="Response_reg"/>
    <property type="match status" value="1"/>
</dbReference>
<proteinExistence type="predicted"/>
<evidence type="ECO:0000313" key="8">
    <source>
        <dbReference type="Proteomes" id="UP001251524"/>
    </source>
</evidence>
<sequence length="248" mass="26021">MTPDELPRILLVEDDPTSRWFLTSALRALPAEVDAADCLAAATALASTQDYALWMIDARLPDGSGADLLARLRARWPHTPALAHTAANESSVLDELLAAGFAEALVKPLPAATVQGAARRALGMEARREAVGSAVYGGKLPVWDDESAIRALNGNRVHVDTLRELFAQELPKCLQAVTTAASQGDTSSIGAELHRLRASCGFVGAARLGAAVQALQQAPASPLLLSAFEEAAQDTLSQPSATQLPPSD</sequence>
<accession>A0ABU1WF76</accession>
<reference evidence="7 8" key="1">
    <citation type="submission" date="2023-07" db="EMBL/GenBank/DDBJ databases">
        <title>Sorghum-associated microbial communities from plants grown in Nebraska, USA.</title>
        <authorList>
            <person name="Schachtman D."/>
        </authorList>
    </citation>
    <scope>NUCLEOTIDE SEQUENCE [LARGE SCALE GENOMIC DNA]</scope>
    <source>
        <strain evidence="7 8">BE198</strain>
    </source>
</reference>
<dbReference type="PROSITE" id="PS50110">
    <property type="entry name" value="RESPONSE_REGULATORY"/>
    <property type="match status" value="1"/>
</dbReference>
<feature type="modified residue" description="4-aspartylphosphate" evidence="4">
    <location>
        <position position="57"/>
    </location>
</feature>